<accession>A0ACB8BVV5</accession>
<proteinExistence type="predicted"/>
<gene>
    <name evidence="1" type="ORF">BV22DRAFT_148611</name>
</gene>
<evidence type="ECO:0000313" key="2">
    <source>
        <dbReference type="Proteomes" id="UP000790709"/>
    </source>
</evidence>
<dbReference type="EMBL" id="MU266344">
    <property type="protein sequence ID" value="KAH7929206.1"/>
    <property type="molecule type" value="Genomic_DNA"/>
</dbReference>
<reference evidence="1" key="1">
    <citation type="journal article" date="2021" name="New Phytol.">
        <title>Evolutionary innovations through gain and loss of genes in the ectomycorrhizal Boletales.</title>
        <authorList>
            <person name="Wu G."/>
            <person name="Miyauchi S."/>
            <person name="Morin E."/>
            <person name="Kuo A."/>
            <person name="Drula E."/>
            <person name="Varga T."/>
            <person name="Kohler A."/>
            <person name="Feng B."/>
            <person name="Cao Y."/>
            <person name="Lipzen A."/>
            <person name="Daum C."/>
            <person name="Hundley H."/>
            <person name="Pangilinan J."/>
            <person name="Johnson J."/>
            <person name="Barry K."/>
            <person name="LaButti K."/>
            <person name="Ng V."/>
            <person name="Ahrendt S."/>
            <person name="Min B."/>
            <person name="Choi I.G."/>
            <person name="Park H."/>
            <person name="Plett J.M."/>
            <person name="Magnuson J."/>
            <person name="Spatafora J.W."/>
            <person name="Nagy L.G."/>
            <person name="Henrissat B."/>
            <person name="Grigoriev I.V."/>
            <person name="Yang Z.L."/>
            <person name="Xu J."/>
            <person name="Martin F.M."/>
        </authorList>
    </citation>
    <scope>NUCLEOTIDE SEQUENCE</scope>
    <source>
        <strain evidence="1">KUC20120723A-06</strain>
    </source>
</reference>
<protein>
    <submittedName>
        <fullName evidence="1">Uncharacterized protein</fullName>
    </submittedName>
</protein>
<keyword evidence="2" id="KW-1185">Reference proteome</keyword>
<organism evidence="1 2">
    <name type="scientific">Leucogyrophana mollusca</name>
    <dbReference type="NCBI Taxonomy" id="85980"/>
    <lineage>
        <taxon>Eukaryota</taxon>
        <taxon>Fungi</taxon>
        <taxon>Dikarya</taxon>
        <taxon>Basidiomycota</taxon>
        <taxon>Agaricomycotina</taxon>
        <taxon>Agaricomycetes</taxon>
        <taxon>Agaricomycetidae</taxon>
        <taxon>Boletales</taxon>
        <taxon>Boletales incertae sedis</taxon>
        <taxon>Leucogyrophana</taxon>
    </lineage>
</organism>
<dbReference type="Proteomes" id="UP000790709">
    <property type="component" value="Unassembled WGS sequence"/>
</dbReference>
<name>A0ACB8BVV5_9AGAM</name>
<evidence type="ECO:0000313" key="1">
    <source>
        <dbReference type="EMBL" id="KAH7929206.1"/>
    </source>
</evidence>
<comment type="caution">
    <text evidence="1">The sequence shown here is derived from an EMBL/GenBank/DDBJ whole genome shotgun (WGS) entry which is preliminary data.</text>
</comment>
<sequence>MISQSLKKLDDRRFGPLRAPKNVGQLLYEPQLTHSWRRSIRYSIPSRCCLDLPLQQKLPSPPLFRRWPLGVRSRRSVGRESVQERSIW</sequence>